<dbReference type="AlphaFoldDB" id="A0A0D2SH37"/>
<sequence>MLLIGTSTITLKYVLGQILYAYSRYEKKIPFSFPLNCAIFAELLLYLVFPLPLPLQ</sequence>
<organism evidence="2 3">
    <name type="scientific">Gossypium raimondii</name>
    <name type="common">Peruvian cotton</name>
    <name type="synonym">Gossypium klotzschianum subsp. raimondii</name>
    <dbReference type="NCBI Taxonomy" id="29730"/>
    <lineage>
        <taxon>Eukaryota</taxon>
        <taxon>Viridiplantae</taxon>
        <taxon>Streptophyta</taxon>
        <taxon>Embryophyta</taxon>
        <taxon>Tracheophyta</taxon>
        <taxon>Spermatophyta</taxon>
        <taxon>Magnoliopsida</taxon>
        <taxon>eudicotyledons</taxon>
        <taxon>Gunneridae</taxon>
        <taxon>Pentapetalae</taxon>
        <taxon>rosids</taxon>
        <taxon>malvids</taxon>
        <taxon>Malvales</taxon>
        <taxon>Malvaceae</taxon>
        <taxon>Malvoideae</taxon>
        <taxon>Gossypium</taxon>
    </lineage>
</organism>
<reference evidence="2 3" key="1">
    <citation type="journal article" date="2012" name="Nature">
        <title>Repeated polyploidization of Gossypium genomes and the evolution of spinnable cotton fibres.</title>
        <authorList>
            <person name="Paterson A.H."/>
            <person name="Wendel J.F."/>
            <person name="Gundlach H."/>
            <person name="Guo H."/>
            <person name="Jenkins J."/>
            <person name="Jin D."/>
            <person name="Llewellyn D."/>
            <person name="Showmaker K.C."/>
            <person name="Shu S."/>
            <person name="Udall J."/>
            <person name="Yoo M.J."/>
            <person name="Byers R."/>
            <person name="Chen W."/>
            <person name="Doron-Faigenboim A."/>
            <person name="Duke M.V."/>
            <person name="Gong L."/>
            <person name="Grimwood J."/>
            <person name="Grover C."/>
            <person name="Grupp K."/>
            <person name="Hu G."/>
            <person name="Lee T.H."/>
            <person name="Li J."/>
            <person name="Lin L."/>
            <person name="Liu T."/>
            <person name="Marler B.S."/>
            <person name="Page J.T."/>
            <person name="Roberts A.W."/>
            <person name="Romanel E."/>
            <person name="Sanders W.S."/>
            <person name="Szadkowski E."/>
            <person name="Tan X."/>
            <person name="Tang H."/>
            <person name="Xu C."/>
            <person name="Wang J."/>
            <person name="Wang Z."/>
            <person name="Zhang D."/>
            <person name="Zhang L."/>
            <person name="Ashrafi H."/>
            <person name="Bedon F."/>
            <person name="Bowers J.E."/>
            <person name="Brubaker C.L."/>
            <person name="Chee P.W."/>
            <person name="Das S."/>
            <person name="Gingle A.R."/>
            <person name="Haigler C.H."/>
            <person name="Harker D."/>
            <person name="Hoffmann L.V."/>
            <person name="Hovav R."/>
            <person name="Jones D.C."/>
            <person name="Lemke C."/>
            <person name="Mansoor S."/>
            <person name="ur Rahman M."/>
            <person name="Rainville L.N."/>
            <person name="Rambani A."/>
            <person name="Reddy U.K."/>
            <person name="Rong J.K."/>
            <person name="Saranga Y."/>
            <person name="Scheffler B.E."/>
            <person name="Scheffler J.A."/>
            <person name="Stelly D.M."/>
            <person name="Triplett B.A."/>
            <person name="Van Deynze A."/>
            <person name="Vaslin M.F."/>
            <person name="Waghmare V.N."/>
            <person name="Walford S.A."/>
            <person name="Wright R.J."/>
            <person name="Zaki E.A."/>
            <person name="Zhang T."/>
            <person name="Dennis E.S."/>
            <person name="Mayer K.F."/>
            <person name="Peterson D.G."/>
            <person name="Rokhsar D.S."/>
            <person name="Wang X."/>
            <person name="Schmutz J."/>
        </authorList>
    </citation>
    <scope>NUCLEOTIDE SEQUENCE [LARGE SCALE GENOMIC DNA]</scope>
</reference>
<dbReference type="EMBL" id="CM001746">
    <property type="protein sequence ID" value="KJB43504.1"/>
    <property type="molecule type" value="Genomic_DNA"/>
</dbReference>
<dbReference type="Gramene" id="KJB43504">
    <property type="protein sequence ID" value="KJB43504"/>
    <property type="gene ID" value="B456_007G203500"/>
</dbReference>
<evidence type="ECO:0000313" key="3">
    <source>
        <dbReference type="Proteomes" id="UP000032304"/>
    </source>
</evidence>
<name>A0A0D2SH37_GOSRA</name>
<dbReference type="OMA" id="FSFPLNC"/>
<keyword evidence="1" id="KW-0812">Transmembrane</keyword>
<keyword evidence="3" id="KW-1185">Reference proteome</keyword>
<proteinExistence type="predicted"/>
<keyword evidence="1" id="KW-0472">Membrane</keyword>
<keyword evidence="1" id="KW-1133">Transmembrane helix</keyword>
<dbReference type="Proteomes" id="UP000032304">
    <property type="component" value="Chromosome 7"/>
</dbReference>
<evidence type="ECO:0000313" key="2">
    <source>
        <dbReference type="EMBL" id="KJB43504.1"/>
    </source>
</evidence>
<feature type="transmembrane region" description="Helical" evidence="1">
    <location>
        <begin position="32"/>
        <end position="53"/>
    </location>
</feature>
<accession>A0A0D2SH37</accession>
<gene>
    <name evidence="2" type="ORF">B456_007G203500</name>
</gene>
<evidence type="ECO:0000256" key="1">
    <source>
        <dbReference type="SAM" id="Phobius"/>
    </source>
</evidence>
<protein>
    <submittedName>
        <fullName evidence="2">Uncharacterized protein</fullName>
    </submittedName>
</protein>